<evidence type="ECO:0000259" key="1">
    <source>
        <dbReference type="Pfam" id="PF00144"/>
    </source>
</evidence>
<reference evidence="3" key="1">
    <citation type="journal article" date="2019" name="Int. J. Syst. Evol. Microbiol.">
        <title>The Global Catalogue of Microorganisms (GCM) 10K type strain sequencing project: providing services to taxonomists for standard genome sequencing and annotation.</title>
        <authorList>
            <consortium name="The Broad Institute Genomics Platform"/>
            <consortium name="The Broad Institute Genome Sequencing Center for Infectious Disease"/>
            <person name="Wu L."/>
            <person name="Ma J."/>
        </authorList>
    </citation>
    <scope>NUCLEOTIDE SEQUENCE [LARGE SCALE GENOMIC DNA]</scope>
    <source>
        <strain evidence="3">CCM 7941</strain>
    </source>
</reference>
<dbReference type="EC" id="3.-.-.-" evidence="2"/>
<dbReference type="InterPro" id="IPR012338">
    <property type="entry name" value="Beta-lactam/transpept-like"/>
</dbReference>
<dbReference type="PANTHER" id="PTHR43283:SF7">
    <property type="entry name" value="BETA-LACTAMASE-RELATED DOMAIN-CONTAINING PROTEIN"/>
    <property type="match status" value="1"/>
</dbReference>
<dbReference type="InterPro" id="IPR001466">
    <property type="entry name" value="Beta-lactam-related"/>
</dbReference>
<feature type="domain" description="Beta-lactamase-related" evidence="1">
    <location>
        <begin position="105"/>
        <end position="376"/>
    </location>
</feature>
<keyword evidence="3" id="KW-1185">Reference proteome</keyword>
<dbReference type="GO" id="GO:0016787">
    <property type="term" value="F:hydrolase activity"/>
    <property type="evidence" value="ECO:0007669"/>
    <property type="project" value="UniProtKB-KW"/>
</dbReference>
<dbReference type="RefSeq" id="WP_376829878.1">
    <property type="nucleotide sequence ID" value="NZ_JBHLWR010000006.1"/>
</dbReference>
<gene>
    <name evidence="2" type="ORF">ACFOEX_10795</name>
</gene>
<dbReference type="Pfam" id="PF00144">
    <property type="entry name" value="Beta-lactamase"/>
    <property type="match status" value="1"/>
</dbReference>
<dbReference type="Proteomes" id="UP001595536">
    <property type="component" value="Unassembled WGS sequence"/>
</dbReference>
<keyword evidence="2" id="KW-0378">Hydrolase</keyword>
<organism evidence="2 3">
    <name type="scientific">Camelimonas abortus</name>
    <dbReference type="NCBI Taxonomy" id="1017184"/>
    <lineage>
        <taxon>Bacteria</taxon>
        <taxon>Pseudomonadati</taxon>
        <taxon>Pseudomonadota</taxon>
        <taxon>Alphaproteobacteria</taxon>
        <taxon>Hyphomicrobiales</taxon>
        <taxon>Chelatococcaceae</taxon>
        <taxon>Camelimonas</taxon>
    </lineage>
</organism>
<sequence>MQPQLMQGAPPPADAQVTLANWRQAPSSRWGFRNVRALVPTAAVPAAEPDGVAPLPVDWRDIGDLDIPAADGGATRLAAFLRRNHVDGFVALRRGRLAYEFYDNGLDAGQQHILFSVSKSLTGALAGVLAERGLLDPDRPAADYVTELRGSVFGDARVRHLLDMTVAIEFNEDYADPAGDMPAYRRAVGWDPGGDAGGADLRGYLAGLTRRAARAHGAAFHYVSVATDTLGWVLERAGGLPFAVMLSEWIWKPMGAAREAWVTVDSFGTPRAAGGICVTARDLARFGEMMRRGGVASGRRIVPSWWVDDIRFNGDAQAWARGNFAAMGFPACRYRSKWYVFDAGTGAFGGAGIHGQWLYVCPENEVVIAVMSSHPVAADIPYATAFIGACRRVAAALGAG</sequence>
<dbReference type="EMBL" id="JBHRUV010000058">
    <property type="protein sequence ID" value="MFC3266833.1"/>
    <property type="molecule type" value="Genomic_DNA"/>
</dbReference>
<dbReference type="SUPFAM" id="SSF56601">
    <property type="entry name" value="beta-lactamase/transpeptidase-like"/>
    <property type="match status" value="1"/>
</dbReference>
<evidence type="ECO:0000313" key="2">
    <source>
        <dbReference type="EMBL" id="MFC3266833.1"/>
    </source>
</evidence>
<dbReference type="InterPro" id="IPR050789">
    <property type="entry name" value="Diverse_Enzym_Activities"/>
</dbReference>
<proteinExistence type="predicted"/>
<accession>A0ABV7LGL1</accession>
<protein>
    <submittedName>
        <fullName evidence="2">Serine hydrolase domain-containing protein</fullName>
        <ecNumber evidence="2">3.-.-.-</ecNumber>
    </submittedName>
</protein>
<dbReference type="Gene3D" id="3.40.710.10">
    <property type="entry name" value="DD-peptidase/beta-lactamase superfamily"/>
    <property type="match status" value="1"/>
</dbReference>
<comment type="caution">
    <text evidence="2">The sequence shown here is derived from an EMBL/GenBank/DDBJ whole genome shotgun (WGS) entry which is preliminary data.</text>
</comment>
<evidence type="ECO:0000313" key="3">
    <source>
        <dbReference type="Proteomes" id="UP001595536"/>
    </source>
</evidence>
<dbReference type="PANTHER" id="PTHR43283">
    <property type="entry name" value="BETA-LACTAMASE-RELATED"/>
    <property type="match status" value="1"/>
</dbReference>
<name>A0ABV7LGL1_9HYPH</name>